<dbReference type="KEGG" id="efe:EFER_3045"/>
<accession>B7LQH8</accession>
<proteinExistence type="predicted"/>
<dbReference type="EMBL" id="CU928158">
    <property type="protein sequence ID" value="CAQ90538.1"/>
    <property type="molecule type" value="Genomic_DNA"/>
</dbReference>
<organism evidence="1 2">
    <name type="scientific">Escherichia fergusonii (strain ATCC 35469 / DSM 13698 / CCUG 18766 / IAM 14443 / JCM 21226 / LMG 7866 / NBRC 102419 / NCTC 12128 / CDC 0568-73)</name>
    <dbReference type="NCBI Taxonomy" id="585054"/>
    <lineage>
        <taxon>Bacteria</taxon>
        <taxon>Pseudomonadati</taxon>
        <taxon>Pseudomonadota</taxon>
        <taxon>Gammaproteobacteria</taxon>
        <taxon>Enterobacterales</taxon>
        <taxon>Enterobacteriaceae</taxon>
        <taxon>Escherichia</taxon>
    </lineage>
</organism>
<gene>
    <name evidence="1" type="ordered locus">EFER_3045</name>
</gene>
<protein>
    <submittedName>
        <fullName evidence="1">Uncharacterized protein</fullName>
    </submittedName>
</protein>
<dbReference type="HOGENOM" id="CLU_2915588_0_0_6"/>
<name>B7LQH8_ESCF3</name>
<reference evidence="2" key="1">
    <citation type="journal article" date="2009" name="PLoS Genet.">
        <title>Organised genome dynamics in the Escherichia coli species results in highly diverse adaptive paths.</title>
        <authorList>
            <person name="Touchon M."/>
            <person name="Hoede C."/>
            <person name="Tenaillon O."/>
            <person name="Barbe V."/>
            <person name="Baeriswyl S."/>
            <person name="Bidet P."/>
            <person name="Bingen E."/>
            <person name="Bonacorsi S."/>
            <person name="Bouchier C."/>
            <person name="Bouvet O."/>
            <person name="Calteau A."/>
            <person name="Chiapello H."/>
            <person name="Clermont O."/>
            <person name="Cruveiller S."/>
            <person name="Danchin A."/>
            <person name="Diard M."/>
            <person name="Dossat C."/>
            <person name="Karoui M.E."/>
            <person name="Frapy E."/>
            <person name="Garry L."/>
            <person name="Ghigo J.M."/>
            <person name="Gilles A.M."/>
            <person name="Johnson J."/>
            <person name="Le Bouguenec C."/>
            <person name="Lescat M."/>
            <person name="Mangenot S."/>
            <person name="Martinez-Jehanne V."/>
            <person name="Matic I."/>
            <person name="Nassif X."/>
            <person name="Oztas S."/>
            <person name="Petit M.A."/>
            <person name="Pichon C."/>
            <person name="Rouy Z."/>
            <person name="Ruf C.S."/>
            <person name="Schneider D."/>
            <person name="Tourret J."/>
            <person name="Vacherie B."/>
            <person name="Vallenet D."/>
            <person name="Medigue C."/>
            <person name="Rocha E.P.C."/>
            <person name="Denamur E."/>
        </authorList>
    </citation>
    <scope>NUCLEOTIDE SEQUENCE [LARGE SCALE GENOMIC DNA]</scope>
    <source>
        <strain evidence="2">ATCC 35469 / DSM 13698 / BCRC 15582 / CCUG 18766 / IAM 14443 / JCM 21226 / LMG 7866 / NBRC 102419 / NCTC 12128 / CDC 0568-73</strain>
    </source>
</reference>
<dbReference type="AlphaFoldDB" id="B7LQH8"/>
<keyword evidence="2" id="KW-1185">Reference proteome</keyword>
<sequence length="61" mass="7064">MSTYEDFFGMSTNFTEKNTEYESIMILALGKDITYCLTCPKRVNKVNNHCFNTCKRAKSPQ</sequence>
<evidence type="ECO:0000313" key="1">
    <source>
        <dbReference type="EMBL" id="CAQ90538.1"/>
    </source>
</evidence>
<evidence type="ECO:0000313" key="2">
    <source>
        <dbReference type="Proteomes" id="UP000000745"/>
    </source>
</evidence>
<dbReference type="Proteomes" id="UP000000745">
    <property type="component" value="Chromosome"/>
</dbReference>